<gene>
    <name evidence="1" type="ORF">Mlaev_00656</name>
</gene>
<dbReference type="AlphaFoldDB" id="A0A150HGZ0"/>
<protein>
    <submittedName>
        <fullName evidence="1">Uncharacterized protein</fullName>
    </submittedName>
</protein>
<dbReference type="Proteomes" id="UP000075357">
    <property type="component" value="Unassembled WGS sequence"/>
</dbReference>
<keyword evidence="2" id="KW-1185">Reference proteome</keyword>
<evidence type="ECO:0000313" key="2">
    <source>
        <dbReference type="Proteomes" id="UP000075357"/>
    </source>
</evidence>
<sequence length="170" mass="18244">MGFKEWIKSEGVHGERRAQAGVNLLTLNATGLLTQQFRLDLKEGVLHYQGDSASVADLGDIEYSPVVPEKRMTATRIVAGGVLLGPVGMVIGAFAKKQTNAAGWLLIDVLDAPAPDGEIRAQWLIEVKKGKTADAMKLVNELRNAKRRAARDANAQVIESADPETPAEAS</sequence>
<reference evidence="1 2" key="1">
    <citation type="submission" date="2016-01" db="EMBL/GenBank/DDBJ databases">
        <title>Draft genome sequences of Microbacterium laevaniformans LCDC 91-0039 and the type strain of Microbacterium hominis LCDC 84-209.</title>
        <authorList>
            <person name="Bernier A.-M."/>
            <person name="Bernard K."/>
        </authorList>
    </citation>
    <scope>NUCLEOTIDE SEQUENCE [LARGE SCALE GENOMIC DNA]</scope>
    <source>
        <strain evidence="1 2">LCDC 91-0039</strain>
    </source>
</reference>
<proteinExistence type="predicted"/>
<dbReference type="PATRIC" id="fig|36807.3.peg.678"/>
<dbReference type="EMBL" id="LRAD01000019">
    <property type="protein sequence ID" value="KXZ61397.1"/>
    <property type="molecule type" value="Genomic_DNA"/>
</dbReference>
<accession>A0A150HGZ0</accession>
<evidence type="ECO:0000313" key="1">
    <source>
        <dbReference type="EMBL" id="KXZ61397.1"/>
    </source>
</evidence>
<dbReference type="STRING" id="36807.Mlaev_00656"/>
<organism evidence="1 2">
    <name type="scientific">Microbacterium laevaniformans</name>
    <dbReference type="NCBI Taxonomy" id="36807"/>
    <lineage>
        <taxon>Bacteria</taxon>
        <taxon>Bacillati</taxon>
        <taxon>Actinomycetota</taxon>
        <taxon>Actinomycetes</taxon>
        <taxon>Micrococcales</taxon>
        <taxon>Microbacteriaceae</taxon>
        <taxon>Microbacterium</taxon>
    </lineage>
</organism>
<comment type="caution">
    <text evidence="1">The sequence shown here is derived from an EMBL/GenBank/DDBJ whole genome shotgun (WGS) entry which is preliminary data.</text>
</comment>
<name>A0A150HGZ0_9MICO</name>
<dbReference type="RefSeq" id="WP_061681884.1">
    <property type="nucleotide sequence ID" value="NZ_LRAD01000019.1"/>
</dbReference>